<feature type="compositionally biased region" description="Pro residues" evidence="1">
    <location>
        <begin position="554"/>
        <end position="563"/>
    </location>
</feature>
<protein>
    <recommendedName>
        <fullName evidence="4">Telomere replication protein EST3</fullName>
    </recommendedName>
</protein>
<name>A0A7C8IHA1_9PLEO</name>
<feature type="compositionally biased region" description="Basic and acidic residues" evidence="1">
    <location>
        <begin position="891"/>
        <end position="911"/>
    </location>
</feature>
<dbReference type="OrthoDB" id="3538943at2759"/>
<feature type="compositionally biased region" description="Polar residues" evidence="1">
    <location>
        <begin position="305"/>
        <end position="315"/>
    </location>
</feature>
<feature type="compositionally biased region" description="Polar residues" evidence="1">
    <location>
        <begin position="1164"/>
        <end position="1180"/>
    </location>
</feature>
<feature type="compositionally biased region" description="Polar residues" evidence="1">
    <location>
        <begin position="1120"/>
        <end position="1129"/>
    </location>
</feature>
<gene>
    <name evidence="2" type="ORF">BDV95DRAFT_601564</name>
</gene>
<feature type="region of interest" description="Disordered" evidence="1">
    <location>
        <begin position="225"/>
        <end position="250"/>
    </location>
</feature>
<feature type="region of interest" description="Disordered" evidence="1">
    <location>
        <begin position="674"/>
        <end position="699"/>
    </location>
</feature>
<organism evidence="2 3">
    <name type="scientific">Massariosphaeria phaeospora</name>
    <dbReference type="NCBI Taxonomy" id="100035"/>
    <lineage>
        <taxon>Eukaryota</taxon>
        <taxon>Fungi</taxon>
        <taxon>Dikarya</taxon>
        <taxon>Ascomycota</taxon>
        <taxon>Pezizomycotina</taxon>
        <taxon>Dothideomycetes</taxon>
        <taxon>Pleosporomycetidae</taxon>
        <taxon>Pleosporales</taxon>
        <taxon>Pleosporales incertae sedis</taxon>
        <taxon>Massariosphaeria</taxon>
    </lineage>
</organism>
<feature type="compositionally biased region" description="Low complexity" evidence="1">
    <location>
        <begin position="1264"/>
        <end position="1276"/>
    </location>
</feature>
<keyword evidence="3" id="KW-1185">Reference proteome</keyword>
<dbReference type="Proteomes" id="UP000481861">
    <property type="component" value="Unassembled WGS sequence"/>
</dbReference>
<feature type="compositionally biased region" description="Polar residues" evidence="1">
    <location>
        <begin position="225"/>
        <end position="235"/>
    </location>
</feature>
<feature type="compositionally biased region" description="Basic and acidic residues" evidence="1">
    <location>
        <begin position="674"/>
        <end position="687"/>
    </location>
</feature>
<sequence>MSNRLTPWLEETFACQLLLGNRWLKAKTSNSQAGIKPDPDREWAGLYEDSGSCLDIIDEIHPTQNANIVILQQEPLLVTDGESYVSAQISSGCARDFYTRYDGKSSSQVTTNTIVAVRKYAIRHTSYGPPQHKLRLVLVAIDWQGEGDTAPLGQPNPLQSSKEIQLGLQLLHDTRIQADHSAWGLALDHTTDTMPRPTGMNGHNAVAETMPDSQMAFGTQAPHTFSTGPAGNKNTPLAMPNNVRGPNLDPRSALVDLLKTKTNTKQQDSPTGLAKELMRGLETPSISYSDQVHQSGKSPSGMARSPTSLTSQQLGRSPPRKKQRSPPMMDAVHEDDNFVGVDVPEELPYHAGNAASPHAPNLDIAVLSVEVYSSPEQGDIYTADSDWMQGFEFTHTSADPGSQQRSILMKEKSWYKHHEFPEGNIPIQVLTQLRTSAETAKNLAEAEEGEEDSSDTDMDSSTDSSSNEESEGPIATGGLNEDVVASISEGVASSPPAIAWSITPPSQPRKAESLPPDSSIDETRRRLFSNGVLEQEKVATQTAESPVVEIGSSPPSPLIPSLPVPLASGIDYDDDTELDSSIPQGLGEDIQQPPSILEKFEPVPKPEPLRHKSVIQVKETPYFKGKNGYSVPLANTSSATQPNTSSGSGSIVEGTYNGDHLYTMDAQTSKVEAERRLKSQKAPHERLTSPVRSVSTPEKVALQPKQVRFPSHDVTMKDAGPTSVPVHNSFLPRQNDRLGHTDTANPEREIENSNLTPVSFQIGLVDSSSSNEQVVSQTADLSTAQTLNDPTTSGGAELPSVPPTKRKLEIFSPKQSARPKKRREIKIVSFRGGSPLSQDPVARVRIEKKEWIQKTREECEQSGVGAGEEVLNAIGSRTAECKVASKTNLSEAKRDADPADVPARSKSDSTRQETVLLATDHPPHVSKERHASPSHQNGIDTTVSKEGLALPDAQSTGNPIAVVVPSTSNNHVPFQPPVTIPVQESTPLTVYDKFTKAYPEYTGGTQHFIGQCQKVYELELEDKMVPKWQWDDFIIRNRTDYIDYVTKCLNNGKDPEPYIRFYKDKIRDTKYREGIIESVQTLVAALEQLDALPSQSHPSPERVQSNPRKSLPSRQVRPVDNSTRKQLSPEQDRPRRSLPASWNKAVPSSSTGSKLAQGALKQSIGPSASTSKAPTTLQSTTKRHSTDTSRQIPNAAPTRVSRAKSTPVSKSIPTHTSNHNSTSILSNRTLLPDNKKPPASNHKPTPAPTTKPPPPSNPRPTPTPRTSTASLAPVPDADADADNDSDTTENSGDKYREFLLRHQRLTSWTGSKRASPHPSSRHSASRDRG</sequence>
<feature type="compositionally biased region" description="Polar residues" evidence="1">
    <location>
        <begin position="1203"/>
        <end position="1229"/>
    </location>
</feature>
<feature type="region of interest" description="Disordered" evidence="1">
    <location>
        <begin position="1092"/>
        <end position="1329"/>
    </location>
</feature>
<evidence type="ECO:0000256" key="1">
    <source>
        <dbReference type="SAM" id="MobiDB-lite"/>
    </source>
</evidence>
<feature type="compositionally biased region" description="Pro residues" evidence="1">
    <location>
        <begin position="1245"/>
        <end position="1263"/>
    </location>
</feature>
<feature type="region of interest" description="Disordered" evidence="1">
    <location>
        <begin position="440"/>
        <end position="477"/>
    </location>
</feature>
<feature type="region of interest" description="Disordered" evidence="1">
    <location>
        <begin position="285"/>
        <end position="332"/>
    </location>
</feature>
<evidence type="ECO:0000313" key="2">
    <source>
        <dbReference type="EMBL" id="KAF2877151.1"/>
    </source>
</evidence>
<feature type="region of interest" description="Disordered" evidence="1">
    <location>
        <begin position="633"/>
        <end position="652"/>
    </location>
</feature>
<feature type="compositionally biased region" description="Polar residues" evidence="1">
    <location>
        <begin position="1093"/>
        <end position="1108"/>
    </location>
</feature>
<feature type="compositionally biased region" description="Acidic residues" evidence="1">
    <location>
        <begin position="445"/>
        <end position="471"/>
    </location>
</feature>
<feature type="region of interest" description="Disordered" evidence="1">
    <location>
        <begin position="495"/>
        <end position="593"/>
    </location>
</feature>
<evidence type="ECO:0000313" key="3">
    <source>
        <dbReference type="Proteomes" id="UP000481861"/>
    </source>
</evidence>
<dbReference type="EMBL" id="JAADJZ010000002">
    <property type="protein sequence ID" value="KAF2877151.1"/>
    <property type="molecule type" value="Genomic_DNA"/>
</dbReference>
<feature type="region of interest" description="Disordered" evidence="1">
    <location>
        <begin position="885"/>
        <end position="941"/>
    </location>
</feature>
<comment type="caution">
    <text evidence="2">The sequence shown here is derived from an EMBL/GenBank/DDBJ whole genome shotgun (WGS) entry which is preliminary data.</text>
</comment>
<feature type="compositionally biased region" description="Polar residues" evidence="1">
    <location>
        <begin position="285"/>
        <end position="298"/>
    </location>
</feature>
<feature type="compositionally biased region" description="Basic and acidic residues" evidence="1">
    <location>
        <begin position="1291"/>
        <end position="1300"/>
    </location>
</feature>
<feature type="compositionally biased region" description="Basic and acidic residues" evidence="1">
    <location>
        <begin position="734"/>
        <end position="743"/>
    </location>
</feature>
<evidence type="ECO:0008006" key="4">
    <source>
        <dbReference type="Google" id="ProtNLM"/>
    </source>
</evidence>
<reference evidence="2 3" key="1">
    <citation type="submission" date="2020-01" db="EMBL/GenBank/DDBJ databases">
        <authorList>
            <consortium name="DOE Joint Genome Institute"/>
            <person name="Haridas S."/>
            <person name="Albert R."/>
            <person name="Binder M."/>
            <person name="Bloem J."/>
            <person name="Labutti K."/>
            <person name="Salamov A."/>
            <person name="Andreopoulos B."/>
            <person name="Baker S.E."/>
            <person name="Barry K."/>
            <person name="Bills G."/>
            <person name="Bluhm B.H."/>
            <person name="Cannon C."/>
            <person name="Castanera R."/>
            <person name="Culley D.E."/>
            <person name="Daum C."/>
            <person name="Ezra D."/>
            <person name="Gonzalez J.B."/>
            <person name="Henrissat B."/>
            <person name="Kuo A."/>
            <person name="Liang C."/>
            <person name="Lipzen A."/>
            <person name="Lutzoni F."/>
            <person name="Magnuson J."/>
            <person name="Mondo S."/>
            <person name="Nolan M."/>
            <person name="Ohm R."/>
            <person name="Pangilinan J."/>
            <person name="Park H.-J.H."/>
            <person name="Ramirez L."/>
            <person name="Alfaro M."/>
            <person name="Sun H."/>
            <person name="Tritt A."/>
            <person name="Yoshinaga Y."/>
            <person name="Zwiers L.-H.L."/>
            <person name="Turgeon B.G."/>
            <person name="Goodwin S.B."/>
            <person name="Spatafora J.W."/>
            <person name="Crous P.W."/>
            <person name="Grigoriev I.V."/>
        </authorList>
    </citation>
    <scope>NUCLEOTIDE SEQUENCE [LARGE SCALE GENOMIC DNA]</scope>
    <source>
        <strain evidence="2 3">CBS 611.86</strain>
    </source>
</reference>
<feature type="compositionally biased region" description="Basic and acidic residues" evidence="1">
    <location>
        <begin position="921"/>
        <end position="931"/>
    </location>
</feature>
<feature type="region of interest" description="Disordered" evidence="1">
    <location>
        <begin position="720"/>
        <end position="743"/>
    </location>
</feature>
<proteinExistence type="predicted"/>
<feature type="compositionally biased region" description="Acidic residues" evidence="1">
    <location>
        <begin position="1277"/>
        <end position="1287"/>
    </location>
</feature>
<feature type="compositionally biased region" description="Polar residues" evidence="1">
    <location>
        <begin position="633"/>
        <end position="649"/>
    </location>
</feature>
<accession>A0A7C8IHA1</accession>